<dbReference type="RefSeq" id="WP_263071470.1">
    <property type="nucleotide sequence ID" value="NZ_JAOUSF010000001.1"/>
</dbReference>
<dbReference type="EMBL" id="JAOUSF010000001">
    <property type="protein sequence ID" value="MCU9612339.1"/>
    <property type="molecule type" value="Genomic_DNA"/>
</dbReference>
<proteinExistence type="predicted"/>
<accession>A0AAE3LPH0</accession>
<protein>
    <submittedName>
        <fullName evidence="2">Uncharacterized protein</fullName>
    </submittedName>
</protein>
<evidence type="ECO:0000313" key="2">
    <source>
        <dbReference type="EMBL" id="MCU9612339.1"/>
    </source>
</evidence>
<dbReference type="Proteomes" id="UP001209318">
    <property type="component" value="Unassembled WGS sequence"/>
</dbReference>
<feature type="coiled-coil region" evidence="1">
    <location>
        <begin position="38"/>
        <end position="65"/>
    </location>
</feature>
<comment type="caution">
    <text evidence="2">The sequence shown here is derived from an EMBL/GenBank/DDBJ whole genome shotgun (WGS) entry which is preliminary data.</text>
</comment>
<evidence type="ECO:0000313" key="3">
    <source>
        <dbReference type="Proteomes" id="UP001209318"/>
    </source>
</evidence>
<sequence>MEWALAILFGISALLFIYSIIKTNISAKAEKERMDTDHIAVLKEIKDLKESIQKLELDNEIILKEAGIPLSNKDKLLKRELLDLYRRNYSLESISEIKQVSVSEIQELLAPFIEAKDGRSNVAHEN</sequence>
<dbReference type="AlphaFoldDB" id="A0AAE3LPH0"/>
<name>A0AAE3LPH0_9BACI</name>
<evidence type="ECO:0000256" key="1">
    <source>
        <dbReference type="SAM" id="Coils"/>
    </source>
</evidence>
<keyword evidence="1" id="KW-0175">Coiled coil</keyword>
<organism evidence="2 3">
    <name type="scientific">Perspicuibacillus lycopersici</name>
    <dbReference type="NCBI Taxonomy" id="1325689"/>
    <lineage>
        <taxon>Bacteria</taxon>
        <taxon>Bacillati</taxon>
        <taxon>Bacillota</taxon>
        <taxon>Bacilli</taxon>
        <taxon>Bacillales</taxon>
        <taxon>Bacillaceae</taxon>
        <taxon>Perspicuibacillus</taxon>
    </lineage>
</organism>
<keyword evidence="3" id="KW-1185">Reference proteome</keyword>
<gene>
    <name evidence="2" type="ORF">OEV98_02030</name>
</gene>
<reference evidence="2" key="1">
    <citation type="submission" date="2022-10" db="EMBL/GenBank/DDBJ databases">
        <title>Description of Fervidibacillus gen. nov. in the family Fervidibacillaceae fam. nov. with two species, Fervidibacillus albus sp. nov., and Fervidibacillus halotolerans sp. nov., isolated from tidal flat sediments.</title>
        <authorList>
            <person name="Kwon K.K."/>
            <person name="Yang S.-H."/>
        </authorList>
    </citation>
    <scope>NUCLEOTIDE SEQUENCE</scope>
    <source>
        <strain evidence="2">JCM 19140</strain>
    </source>
</reference>